<dbReference type="AlphaFoldDB" id="A0A412TTN6"/>
<name>A0A412TTN6_9BACT</name>
<protein>
    <recommendedName>
        <fullName evidence="3">Crp/Fnr family transcriptional regulator</fullName>
    </recommendedName>
</protein>
<comment type="caution">
    <text evidence="1">The sequence shown here is derived from an EMBL/GenBank/DDBJ whole genome shotgun (WGS) entry which is preliminary data.</text>
</comment>
<organism evidence="1 2">
    <name type="scientific">Odoribacter splanchnicus</name>
    <dbReference type="NCBI Taxonomy" id="28118"/>
    <lineage>
        <taxon>Bacteria</taxon>
        <taxon>Pseudomonadati</taxon>
        <taxon>Bacteroidota</taxon>
        <taxon>Bacteroidia</taxon>
        <taxon>Bacteroidales</taxon>
        <taxon>Odoribacteraceae</taxon>
        <taxon>Odoribacter</taxon>
    </lineage>
</organism>
<accession>A0A412TTN6</accession>
<evidence type="ECO:0000313" key="2">
    <source>
        <dbReference type="Proteomes" id="UP000284243"/>
    </source>
</evidence>
<sequence length="129" mass="14960">MAFAFEKEIISSYLPSRKGCDALLDVKALEDSVVIQAPLETLRPFLQISVDGEIYVRAFVESLAFDFLKKIISLHCDTPEERYLQLQKRVPDILNRVNLKEIASYLRITPETLSRIRTRILYESRKNLD</sequence>
<dbReference type="EMBL" id="QRYC01000006">
    <property type="protein sequence ID" value="RGU57176.1"/>
    <property type="molecule type" value="Genomic_DNA"/>
</dbReference>
<dbReference type="Proteomes" id="UP000284243">
    <property type="component" value="Unassembled WGS sequence"/>
</dbReference>
<dbReference type="RefSeq" id="WP_046402928.1">
    <property type="nucleotide sequence ID" value="NZ_JADNDE010000022.1"/>
</dbReference>
<dbReference type="Gene3D" id="2.60.120.10">
    <property type="entry name" value="Jelly Rolls"/>
    <property type="match status" value="1"/>
</dbReference>
<evidence type="ECO:0008006" key="3">
    <source>
        <dbReference type="Google" id="ProtNLM"/>
    </source>
</evidence>
<dbReference type="InterPro" id="IPR014710">
    <property type="entry name" value="RmlC-like_jellyroll"/>
</dbReference>
<reference evidence="1 2" key="1">
    <citation type="submission" date="2018-08" db="EMBL/GenBank/DDBJ databases">
        <title>A genome reference for cultivated species of the human gut microbiota.</title>
        <authorList>
            <person name="Zou Y."/>
            <person name="Xue W."/>
            <person name="Luo G."/>
        </authorList>
    </citation>
    <scope>NUCLEOTIDE SEQUENCE [LARGE SCALE GENOMIC DNA]</scope>
    <source>
        <strain evidence="1 2">AF16-14</strain>
    </source>
</reference>
<gene>
    <name evidence="1" type="ORF">DWW57_06375</name>
</gene>
<proteinExistence type="predicted"/>
<evidence type="ECO:0000313" key="1">
    <source>
        <dbReference type="EMBL" id="RGU57176.1"/>
    </source>
</evidence>